<gene>
    <name evidence="10" type="ordered locus">BTH_I0696</name>
</gene>
<evidence type="ECO:0000313" key="10">
    <source>
        <dbReference type="EMBL" id="ABC36514.1"/>
    </source>
</evidence>
<feature type="compositionally biased region" description="Basic residues" evidence="8">
    <location>
        <begin position="29"/>
        <end position="39"/>
    </location>
</feature>
<dbReference type="SUPFAM" id="SSF161098">
    <property type="entry name" value="MetI-like"/>
    <property type="match status" value="1"/>
</dbReference>
<proteinExistence type="inferred from homology"/>
<sequence length="369" mass="40478">MQRGRRRPIARCARPATGSEAPRAPRPHEARRARHRRHAGASAARARASKEVVPIMRHLRLPLAHSAPLSDAGRAAGGRARGKPARWLATPSVAVLFLWMAIPLAMTIWFSLTRYNLLNPDVKGFAGLDNYRFLATDPSFLPAIWHTLALIGAVLAITVAGGVLMAVLFDRKFYGQGIARLIAIAPFFVMPTVSALIWKNMILHPVYGLVARAMLALGMQPIDWFAQYPLASIVMIVAWQWLPFAFLILFTAIQSLDQEQKEAARIDGAGPFAMFFYITLPHLRRAIAVVVMMETIFLLSIFAEIYTTTGGGPGDATTNLSYLIYALGLQQFDVGLASAGGILAVVLANVVSFFLVRMLARNLKGEYEA</sequence>
<dbReference type="Gene3D" id="1.10.3720.10">
    <property type="entry name" value="MetI-like"/>
    <property type="match status" value="1"/>
</dbReference>
<keyword evidence="6 7" id="KW-0472">Membrane</keyword>
<dbReference type="CDD" id="cd06261">
    <property type="entry name" value="TM_PBP2"/>
    <property type="match status" value="1"/>
</dbReference>
<dbReference type="Proteomes" id="UP000001930">
    <property type="component" value="Chromosome I"/>
</dbReference>
<dbReference type="PROSITE" id="PS50928">
    <property type="entry name" value="ABC_TM1"/>
    <property type="match status" value="1"/>
</dbReference>
<reference evidence="10 11" key="1">
    <citation type="journal article" date="2005" name="BMC Genomics">
        <title>Bacterial genome adaptation to niches: divergence of the potential virulence genes in three Burkholderia species of different survival strategies.</title>
        <authorList>
            <person name="Kim H.S."/>
            <person name="Schell M.A."/>
            <person name="Yu Y."/>
            <person name="Ulrich R.L."/>
            <person name="Sarria S.H."/>
            <person name="Nierman W.C."/>
            <person name="DeShazer D."/>
        </authorList>
    </citation>
    <scope>NUCLEOTIDE SEQUENCE [LARGE SCALE GENOMIC DNA]</scope>
    <source>
        <strain evidence="11">ATCC 700388 / DSM 13276 / CCUG 48851 / CIP 106301 / E264</strain>
    </source>
</reference>
<dbReference type="InterPro" id="IPR000515">
    <property type="entry name" value="MetI-like"/>
</dbReference>
<evidence type="ECO:0000256" key="4">
    <source>
        <dbReference type="ARBA" id="ARBA00022692"/>
    </source>
</evidence>
<accession>Q2T0P7</accession>
<evidence type="ECO:0000256" key="2">
    <source>
        <dbReference type="ARBA" id="ARBA00022448"/>
    </source>
</evidence>
<keyword evidence="11" id="KW-1185">Reference proteome</keyword>
<evidence type="ECO:0000256" key="7">
    <source>
        <dbReference type="RuleBase" id="RU363032"/>
    </source>
</evidence>
<feature type="compositionally biased region" description="Low complexity" evidence="8">
    <location>
        <begin position="10"/>
        <end position="22"/>
    </location>
</feature>
<organism evidence="10 11">
    <name type="scientific">Burkholderia thailandensis (strain ATCC 700388 / DSM 13276 / CCUG 48851 / CIP 106301 / E264)</name>
    <dbReference type="NCBI Taxonomy" id="271848"/>
    <lineage>
        <taxon>Bacteria</taxon>
        <taxon>Pseudomonadati</taxon>
        <taxon>Pseudomonadota</taxon>
        <taxon>Betaproteobacteria</taxon>
        <taxon>Burkholderiales</taxon>
        <taxon>Burkholderiaceae</taxon>
        <taxon>Burkholderia</taxon>
        <taxon>pseudomallei group</taxon>
    </lineage>
</organism>
<dbReference type="KEGG" id="bte:BTH_I0696"/>
<feature type="transmembrane region" description="Helical" evidence="7">
    <location>
        <begin position="87"/>
        <end position="112"/>
    </location>
</feature>
<evidence type="ECO:0000313" key="11">
    <source>
        <dbReference type="Proteomes" id="UP000001930"/>
    </source>
</evidence>
<name>Q2T0P7_BURTA</name>
<evidence type="ECO:0000259" key="9">
    <source>
        <dbReference type="PROSITE" id="PS50928"/>
    </source>
</evidence>
<dbReference type="GO" id="GO:0055085">
    <property type="term" value="P:transmembrane transport"/>
    <property type="evidence" value="ECO:0007669"/>
    <property type="project" value="InterPro"/>
</dbReference>
<feature type="transmembrane region" description="Helical" evidence="7">
    <location>
        <begin position="181"/>
        <end position="198"/>
    </location>
</feature>
<keyword evidence="2 7" id="KW-0813">Transport</keyword>
<feature type="region of interest" description="Disordered" evidence="8">
    <location>
        <begin position="1"/>
        <end position="49"/>
    </location>
</feature>
<dbReference type="PANTHER" id="PTHR43005:SF2">
    <property type="entry name" value="INTEGRAL MEMBRANE SUGAR TRANSPORT PROTEIN"/>
    <property type="match status" value="1"/>
</dbReference>
<comment type="subcellular location">
    <subcellularLocation>
        <location evidence="1 7">Cell membrane</location>
        <topology evidence="1 7">Multi-pass membrane protein</topology>
    </subcellularLocation>
</comment>
<feature type="transmembrane region" description="Helical" evidence="7">
    <location>
        <begin position="286"/>
        <end position="306"/>
    </location>
</feature>
<dbReference type="Pfam" id="PF00528">
    <property type="entry name" value="BPD_transp_1"/>
    <property type="match status" value="1"/>
</dbReference>
<evidence type="ECO:0000256" key="6">
    <source>
        <dbReference type="ARBA" id="ARBA00023136"/>
    </source>
</evidence>
<evidence type="ECO:0000256" key="5">
    <source>
        <dbReference type="ARBA" id="ARBA00022989"/>
    </source>
</evidence>
<feature type="transmembrane region" description="Helical" evidence="7">
    <location>
        <begin position="334"/>
        <end position="356"/>
    </location>
</feature>
<dbReference type="InterPro" id="IPR035906">
    <property type="entry name" value="MetI-like_sf"/>
</dbReference>
<evidence type="ECO:0000256" key="8">
    <source>
        <dbReference type="SAM" id="MobiDB-lite"/>
    </source>
</evidence>
<dbReference type="EMBL" id="CP000086">
    <property type="protein sequence ID" value="ABC36514.1"/>
    <property type="molecule type" value="Genomic_DNA"/>
</dbReference>
<protein>
    <submittedName>
        <fullName evidence="10">Mannitol ABC transporter, permease protein</fullName>
    </submittedName>
</protein>
<keyword evidence="4 7" id="KW-0812">Transmembrane</keyword>
<dbReference type="GO" id="GO:0005886">
    <property type="term" value="C:plasma membrane"/>
    <property type="evidence" value="ECO:0007669"/>
    <property type="project" value="UniProtKB-SubCell"/>
</dbReference>
<keyword evidence="5 7" id="KW-1133">Transmembrane helix</keyword>
<evidence type="ECO:0000256" key="3">
    <source>
        <dbReference type="ARBA" id="ARBA00022475"/>
    </source>
</evidence>
<dbReference type="HOGENOM" id="CLU_016047_0_3_4"/>
<dbReference type="PANTHER" id="PTHR43005">
    <property type="entry name" value="BLR7065 PROTEIN"/>
    <property type="match status" value="1"/>
</dbReference>
<keyword evidence="3" id="KW-1003">Cell membrane</keyword>
<comment type="similarity">
    <text evidence="7">Belongs to the binding-protein-dependent transport system permease family.</text>
</comment>
<dbReference type="AlphaFoldDB" id="Q2T0P7"/>
<feature type="transmembrane region" description="Helical" evidence="7">
    <location>
        <begin position="143"/>
        <end position="169"/>
    </location>
</feature>
<feature type="domain" description="ABC transmembrane type-1" evidence="9">
    <location>
        <begin position="144"/>
        <end position="355"/>
    </location>
</feature>
<feature type="transmembrane region" description="Helical" evidence="7">
    <location>
        <begin position="228"/>
        <end position="253"/>
    </location>
</feature>
<evidence type="ECO:0000256" key="1">
    <source>
        <dbReference type="ARBA" id="ARBA00004651"/>
    </source>
</evidence>